<feature type="region of interest" description="Disordered" evidence="5">
    <location>
        <begin position="2161"/>
        <end position="2189"/>
    </location>
</feature>
<feature type="region of interest" description="Disordered" evidence="5">
    <location>
        <begin position="4362"/>
        <end position="4382"/>
    </location>
</feature>
<feature type="compositionally biased region" description="Low complexity" evidence="5">
    <location>
        <begin position="4920"/>
        <end position="4930"/>
    </location>
</feature>
<feature type="compositionally biased region" description="Low complexity" evidence="5">
    <location>
        <begin position="5687"/>
        <end position="5708"/>
    </location>
</feature>
<dbReference type="InterPro" id="IPR026395">
    <property type="entry name" value="CshA_fibril"/>
</dbReference>
<dbReference type="PANTHER" id="PTHR48125">
    <property type="entry name" value="LP07818P1"/>
    <property type="match status" value="1"/>
</dbReference>
<feature type="compositionally biased region" description="Low complexity" evidence="5">
    <location>
        <begin position="2945"/>
        <end position="2959"/>
    </location>
</feature>
<feature type="region of interest" description="Disordered" evidence="5">
    <location>
        <begin position="2640"/>
        <end position="2669"/>
    </location>
</feature>
<feature type="compositionally biased region" description="Basic and acidic residues" evidence="5">
    <location>
        <begin position="3643"/>
        <end position="3656"/>
    </location>
</feature>
<reference evidence="7 8" key="1">
    <citation type="journal article" date="2016" name="Eur. J. Clin. Microbiol. Infect. Dis.">
        <title>Whole genome sequencing as a tool for phylogenetic analysis of clinical strains of Mitis group streptococci.</title>
        <authorList>
            <person name="Rasmussen L.H."/>
            <person name="Dargis R."/>
            <person name="Hojholt K."/>
            <person name="Christensen J.J."/>
            <person name="Skovgaard O."/>
            <person name="Justesen U.S."/>
            <person name="Rosenvinge F.S."/>
            <person name="Moser C."/>
            <person name="Lukjancenko O."/>
            <person name="Rasmussen S."/>
            <person name="Nielsen X.C."/>
        </authorList>
    </citation>
    <scope>NUCLEOTIDE SEQUENCE [LARGE SCALE GENOMIC DNA]</scope>
    <source>
        <strain evidence="7 8">B_5756_13</strain>
    </source>
</reference>
<feature type="region of interest" description="Disordered" evidence="5">
    <location>
        <begin position="4235"/>
        <end position="4298"/>
    </location>
</feature>
<feature type="compositionally biased region" description="Basic and acidic residues" evidence="5">
    <location>
        <begin position="2318"/>
        <end position="2327"/>
    </location>
</feature>
<keyword evidence="1" id="KW-0134">Cell wall</keyword>
<feature type="region of interest" description="Disordered" evidence="5">
    <location>
        <begin position="4564"/>
        <end position="4646"/>
    </location>
</feature>
<dbReference type="Pfam" id="PF00746">
    <property type="entry name" value="Gram_pos_anchor"/>
    <property type="match status" value="1"/>
</dbReference>
<feature type="region of interest" description="Disordered" evidence="5">
    <location>
        <begin position="5401"/>
        <end position="5454"/>
    </location>
</feature>
<dbReference type="NCBIfam" id="TIGR01167">
    <property type="entry name" value="LPXTG_anchor"/>
    <property type="match status" value="1"/>
</dbReference>
<dbReference type="NCBIfam" id="TIGR01168">
    <property type="entry name" value="YSIRK_signal"/>
    <property type="match status" value="1"/>
</dbReference>
<proteinExistence type="predicted"/>
<feature type="region of interest" description="Disordered" evidence="5">
    <location>
        <begin position="5214"/>
        <end position="5312"/>
    </location>
</feature>
<evidence type="ECO:0000256" key="2">
    <source>
        <dbReference type="ARBA" id="ARBA00022525"/>
    </source>
</evidence>
<feature type="compositionally biased region" description="Basic and acidic residues" evidence="5">
    <location>
        <begin position="4370"/>
        <end position="4382"/>
    </location>
</feature>
<organism evidence="7 8">
    <name type="scientific">Streptococcus mitis</name>
    <dbReference type="NCBI Taxonomy" id="28037"/>
    <lineage>
        <taxon>Bacteria</taxon>
        <taxon>Bacillati</taxon>
        <taxon>Bacillota</taxon>
        <taxon>Bacilli</taxon>
        <taxon>Lactobacillales</taxon>
        <taxon>Streptococcaceae</taxon>
        <taxon>Streptococcus</taxon>
        <taxon>Streptococcus mitis group</taxon>
    </lineage>
</organism>
<name>A0A1X1KUA8_STRMT</name>
<feature type="compositionally biased region" description="Low complexity" evidence="5">
    <location>
        <begin position="4083"/>
        <end position="4100"/>
    </location>
</feature>
<dbReference type="InterPro" id="IPR045474">
    <property type="entry name" value="GEVED"/>
</dbReference>
<feature type="region of interest" description="Disordered" evidence="5">
    <location>
        <begin position="3769"/>
        <end position="3801"/>
    </location>
</feature>
<feature type="region of interest" description="Disordered" evidence="5">
    <location>
        <begin position="2474"/>
        <end position="2537"/>
    </location>
</feature>
<feature type="compositionally biased region" description="Gly residues" evidence="5">
    <location>
        <begin position="5648"/>
        <end position="5659"/>
    </location>
</feature>
<feature type="region of interest" description="Disordered" evidence="5">
    <location>
        <begin position="3099"/>
        <end position="3133"/>
    </location>
</feature>
<feature type="region of interest" description="Disordered" evidence="5">
    <location>
        <begin position="4737"/>
        <end position="4770"/>
    </location>
</feature>
<feature type="region of interest" description="Disordered" evidence="5">
    <location>
        <begin position="5566"/>
        <end position="5723"/>
    </location>
</feature>
<dbReference type="InterPro" id="IPR005877">
    <property type="entry name" value="YSIRK_signal_dom"/>
</dbReference>
<dbReference type="EMBL" id="NCVM01000026">
    <property type="protein sequence ID" value="ORP03037.1"/>
    <property type="molecule type" value="Genomic_DNA"/>
</dbReference>
<feature type="region of interest" description="Disordered" evidence="5">
    <location>
        <begin position="5069"/>
        <end position="5100"/>
    </location>
</feature>
<dbReference type="RefSeq" id="WP_084928558.1">
    <property type="nucleotide sequence ID" value="NZ_NCVM01000026.1"/>
</dbReference>
<dbReference type="Pfam" id="PF20009">
    <property type="entry name" value="GEVED"/>
    <property type="match status" value="1"/>
</dbReference>
<feature type="region of interest" description="Disordered" evidence="5">
    <location>
        <begin position="51"/>
        <end position="74"/>
    </location>
</feature>
<gene>
    <name evidence="7" type="ORF">B7693_05860</name>
</gene>
<evidence type="ECO:0000313" key="8">
    <source>
        <dbReference type="Proteomes" id="UP000193388"/>
    </source>
</evidence>
<feature type="region of interest" description="Disordered" evidence="5">
    <location>
        <begin position="4398"/>
        <end position="4434"/>
    </location>
</feature>
<dbReference type="Pfam" id="PF17966">
    <property type="entry name" value="Muc_B2"/>
    <property type="match status" value="13"/>
</dbReference>
<feature type="region of interest" description="Disordered" evidence="5">
    <location>
        <begin position="4992"/>
        <end position="5012"/>
    </location>
</feature>
<dbReference type="Pfam" id="PF19076">
    <property type="entry name" value="CshA_repeat"/>
    <property type="match status" value="1"/>
</dbReference>
<dbReference type="InterPro" id="IPR041495">
    <property type="entry name" value="Mub_B2"/>
</dbReference>
<sequence>MYKSKRQKNKSFDWYGLSQRFSIRKYHFGAASVLLGTALILGAAQTTAKAEETATENKTEAVASAPKDDKASENVANVTTPALSATTEAAVVEKPTLSDEEVAKLAAEVSKKDDKASEIATTEKTEAADKEKATLTAPLTDKKTEKAVDEKADKKDEKKAENPITATKTVLEQLTSEAEVLNTTASNFADKKAEDKAGKEAIATAVASAKVQIEASKKALAAGEITKEELDAQLQRISSAIEAVYAEMKRAGHVGKVEAVLGDAAASAVNINNPINKVVVNDIGNITEEEARAIEKEIRTANPTLTADDKIEVKQKGDKGVDVATVTLANGKVDQNGSRTHGFAVGDVVFGSAGEKNYNQLREAINWFDFATASITYNDGTKVGPVEYVDNPAMINFTSSKGRQESGRFTMVRTVLESKTHPELVGKKTNDPAFLASGLAKYTLWKTFNDVKKEVQNNQSSGRGDNEIFEVLQEGMRFDVPTKVKGYALSATVKSLSRKKVTTETYTLNKANGEPENINRAPIDGVVQREDVIVTRQDPKWSHLRLAGFPTTYVDSKGIERERLTAFAPAYDGGNVGVKFQLAATYNGRPVAVNAIAADSEDLNEGEFTQFESDGTPWEEFMRLNKNKTNSQGILPNREGNTNFLSTFDRKTNAKLSTGYDLSEWTNKTETGYGSQLFGPFVSGITKNRDLPVGISQNVENLGVYINAPGSQSASVGFVVYDGGDAPASYGSAQHIIGNFNKEKNGTQVTATQPYLGDVPADTDFRTTIAEPNGAWVLDDLVNSEDYKEINLVSGTTQVTNSKGQSGTYLLDGKNPVIRMGDGTQVAIKNGEILSTANTLEGGDGFPIKGLYNQATRGLGVGNLPDEGEGQLLDPTVATKYTLRHASENEYVLKGVKVNRGVNNDVAYVRGWVDFNGNGKFDLYESSELVTANADGTYDITFKNAPQLLNTSVDNLGVRLRVSVDQNDLRLPTGLASSGEVEDFVVNVIHPPRGTRHETKDFQGKKQEVNFPTNAMFTASGKTIESNYKQWAQIDNNTAPKMVLNDTVVKSEEPTGKTVEVKDKLSQTIYNGTEVVVKDARGNTLGTAVKVTNKLTGKIEYYLSEYTEYDTAGNKVGVYKLNEGSAEGKNTTQGSLNFTKISFQPEAGFVGTAKGVAIRAWDDNGSHTGWEATEDSIKESLTSTTLADKDKILENVNNGNNGAKSMDTSYIPTVIDVRPVGEDTTTEDVQGKEQKSNPTIPVYGTVETVTNDKVEDVKYTADYVILDKTKKPTFATRKETPAKLYTEDTKVDKETTLTLTDGTTVTYKPVDKIPAGTKIANTGDVNVTGTGNVAVNNIRLVTGTLIPAGAKPQSNHPAPVEVKVTLANGTEQTIPAGRTIPAGATINTPFTNSANNTFDNVTYNTGQTIPRETGGKISTLANETSANQLVEKGKSITLDGTTYSNNDVIPKGTRTVTTYEDLTPNTPLPNAVHIDPETGEVTSVPRRYTKVTDTEIVIENEGTYTLNQDTGEITFTPVPKFVGTGTGVTKQQPDVDYNDKVAGDPVTSKYGTDYGKATYTPIVKPQSKASITRTIHYVYENANDNPSSQDSYKDNDPIVAIDNTPVTRTQTIDYTRDYKIFSEEGTTDSAITTTNQVTDAAGHVYKVGQTIPAGTKFNQGTIIIGKWTASSDENSKFKEIISPTVKGYTAEVVTADFTPRADGKMGHIHNGKQPVGLYTPVADNTKDVGAYEPLVSEVRSDNKDDFDMYVVYKADKQKANVTYIDLDATGAARILEIQTANAAPATGADAKTTYNVEKLQGKSHTKIPYLTADTIKKYEDLGYELVTDDYSNDAQGNNIADGRTFDNDKDVDQPFNVYLRHKKTVLSTSDNETRTVTRYIDYVYADKPVADVASKDLTDEIPADRKEAYVKVNDSDKADRVKETLTFTRTRSLDLATTSRLYPEEFKKYNDVVKASGENSKAAEDAKATLFKFVESKAKEANATEEAKTAVSYGKWEATAGKISKISPTTGAETEVSQEDSDRRFNNVTSPTVPGYLPDNALVEATADIDPESSPDKLLVTVKYSPVDQKAVVKFVEVDPTNTNKVITPGLADPIAVTGKSEVAYPAATATSVTDKIAELFKKGYELVENGFKSTDKFDKDAAVDQEYVVKFKAKVVDVPSFDPTKPSSDDNPKPTPGVTPIDPNNPDGPKWTEELIKAVKVQEEVTRTIKYVYEDGTPVAESDLTSVADKKVKTLKFTRSGKINVATGEITYGDWSANQTFEAVTSPVLEKYTAAVAGVTPTTPDVPEKTVSATDKDFEEVVVYKTKLITVDPKAPGYKEPKKDEPINPNDPNGPKWTDELLAKLKNTEEVTRTISYTYSTEASELNQAEKDGNKGGTNVAEPFTTKVNYTRVAKVNPVTGEITYGEWEAKDNDTTLEGNTLPAVAGYVATGDVEKSTKPVENVKAEDKDITEKVVYKALGKYVPVVPEGFTPPTIENPQYPNNPTDPTKPGTPTTTIPYVPGTTPVGPDGQPLTPKVPGDPKQGYEPPVPTTPTGDTTIVYTKDGSQVAVTKFVDTTGKGLEPSVVDTGDTGKPFTKDADVTAAINKILARGYEKVANVNANEKDYPSTDAEKVFDADAKTNQEYTVTFKPIVKDIPTDPTTPGYVKPEPGQPVDPTKPDGPKWPESVKDLKTTESVTRTIKYVYEDATPVPDAKLGTEVSGKKVQTLEFTRTAKVNLVTGEVEYGTWTPKTTADFEAVPTPTIDGYTSALVSNPTTSDVPAKTVTADAADFEEVVVYKTKQITIDPNDPNFDPEKPVDPNNPNGPKYKDLKLAEEVKRTITYTYADDVADTAKRGTEAEPKHETTVSFTRTATVNAVTKEITYSEWTPKDNDTTLEGKATVPVKTGYVATGDVESSKKDVTGVNATDKDIVEAIVYKDLGKFVPKVPEGFTPPTIENPQYPNNPDDPTKPGTPTTTIPYVPGTTPVGPNGQPLTPKDPNDKTKGYNPPTPTNPTEDTTIVYTKDGSQVAVTKFVDTTGKGLEPSVVDTGDTGKPFTKDADVTAAINKILARGYEKVANVNANEKDYPSTDAEKVFDADAKTNQEFTVTFKPIVKEVPVDPATPGTKPQPGQPVDPSNPDGPKWPSSVKDLKNSDTVKRTIKYVYEDGTPVIDPATGAQKVVEQTAEFTRTANVNLVTGDITYGDWTPAKELAPVASPTATDIPAVANYIASVATVPAVTIAAEADDITETVVYRQAKPVTITPTDSVPNDDPSTPVDPNNPIQPGKPIDPNNPDGPKWTKDLIDKLRDARSETVTRTITYKYSTETSELKAEDAAKAGQNAADTVTNTVTFKRPVTIDPITKEFTYGDWEATNGTTLAGKADLPVVAGYVATGDVEASKKDVTDVKATDKDITENVVYKTVGKYVPVIPEGITPPANTNVDPKPYNNDPQDGSKVKDPNPTNPVVPGTTTPIVPQIPGTTPVGPDGKPLKPVDSNDLSKGYVPPTPTDPTKDTSIIYVKDGSQVAVVHFVDEKGNSVNESVVETGDTGKEISKSNVDKVKAALEAKGYEVVAPTDALYTTDKEGFYKEATRTFDAVSDKATGAADEKVPSQQYYVIVKGKELPVDPTKPLDPNNNPVDPTNPTPENPTTPRDPETPVTPKPEDKVPNDPKGRTYGELGLVEQVTRTINYVKNDGSKAAEPVKETLTFTRKAKINAVTGEVTYLDNDGNATTKEAAPWTPANNDSTFDKVTSPSVPDYTPTRAEVPAKENVTATDEDIVETVVYNPTKQTVDPNAPKDPSTPDVTPKPNDVVPNDPKGRTYKELGLIEEVTRTVHYVYEDGTKAAEDKVQTITFTRTAEIDTVTGAISNFGTWTLKDENNTFEPETTEAKDGYIASAAKSTEVTGVQATDKDTEETIIYRKLGSYVPVVPAGVTPPADFDKTPKPYPNATPEDPTRPGTPTTPTTTIPEIPGTTPVGPDGTPLTKNPNGGYDLPPVPTDPTQNTTITYVKDGSQVAVTHFIEVNSATDKTEKGAVATSIVDTGDTGKAFTKGQSVTDTINALKAKGYTVVENGYPENGTFDSDATTNQEYKVLVTVKEIPVTPDDVTPTPDTPIDPNNPNGPKWTPELIKELEEGRTEDVKRTIKYIYSDGTAVEDSNLTSVADKKEKTLTFKRSATINPVTGKITFGNWKPAKQSFEEVTSPTIEGYIVDRATVPAKEVTEASGDITEVVVYKKLGSYVPVVPEGVTVPPGTDTTAKVYPKDPTDPTRPGTPTTVIPHIPGVTPLDPSTGKPLEPVTPGKPEDGYKVPPVPTDPTQDTNIVYAKDGSQVSIVHFVDEDGNAVHTSFAEAGDVGSKFTKAGEVAKIVTELEKSGYSVVPNKAGQAEYPGKDGEFDSVDDKGENEVSQVYYVTVAKPIPVTPTNPQNPKEDPKNPKPGDPIDPNKPDGPKWTEDALNKLNNIKTVTRTITYVKADTDEEVSPTKAPKVTDKVSFTRTAIVNPKDGSLVGYDTNGDGKADVPATDTDSGWKAVNDDTTFDKVTSPVVPGYVLKNAAQKEVAATTGLTPKSDNENIKVEYVPVGTWTPKVPDGETPIDPIPYPNDPKDPGKVVDPNDSTTPNDPNKPSVPVIPHIPGTTPKDPNGNPLKPVDPADPSKGYVPPTPKTPTENTVIEYVKDIQKATVKYVVAGTNTVLHTDELEGKSGEPINYSTATKLAELKELGYDLVTDGFTTATDKNYDKDTKVDQSFVVTVTPHVEPIKPFDPTNPNDPNTPKPGQPIDPNNPDGPKWTEELIKSLDTTKHVNRTISYVDKDGNKVEYTDKDGNKSTSDVTDKVTFTREAKINLVTGKIEYGKWTPVNNDTTFDKVTSPVVPGYVLKDPAQKEVAETTGLTENSKDETIKVVYVPVGTWVPNVPKGETPIDPIPYPNDPKDPGKVVDPNDPTNPNDPNKPSVPVIPHIPGTTPKDPNGNPLKPVDPEDPTKGYVPPTPTTPTENTEINYEKDTQKAVTKFVDPSGNPIPGVTNIEETGKSGEPLTKATEVTTEIAKLIAKGYVLVSNNYGKDNNGNFDKDSGKDQEYTVVLIPHVEPIKPFDPTNPDDPNTPKPGQPIDPNNPDGPKWTEELINKLETTKHVTRKITYVEDGTDKEVADKATDKVTFTREAKINVVTGTIEYGKWTPVNNDTTFDKVTSPVVPGYVLKDPSQKEVDETTGLTENSKDETIKVVYVPVGRLVPKVPEGVTPPTPTPYDNDPQDPGKVVPPSPTKPTDPQDPNSPKVPVIPHIPGTTPKVPQDPTKPVDPNTNPLVPLKPVDPKDPSKGYEVPPVPTDPGTDTPIVYENDKQKAITNFVDNNGKVVSDPVVDQGDSGSKFTKSGDVESKIKELVKKGYVVTSNDYPSADTDRVFDNDKDKDQIFNVKVTPLIVPTDPNSPDQPQVPTDPTKPVGPNNPLKPVTPSTPEPGKPVFPEDPNSPVWPETVKDMVTETTATRTITYVDRNGKEVAATHTETIKFKRTAKVNLVTGDITYGEWIVVGNDTILDGNKLPKVDGYIARGGDIESSQKDIKATAGVNITERVVYDKLGSWIPKLPEGQTQVPPTPYPNDPTDPTKPGTDRPRVPYVPGFIPVDPNGNPLKPVDPNDPTKGYEVPVVPADPTQDTPIKYIPVPKPNNGGGNNGGGGGNTPTPQPQPNPTPQPEPSPAPNPVPVTPETPEQPVVPVAPEQPAEPATPQYMDGQRELPNTGTEAHSSLAALGLLGALSGFGLIARKKRKDEE</sequence>
<dbReference type="Pfam" id="PF18938">
    <property type="entry name" value="aRib"/>
    <property type="match status" value="1"/>
</dbReference>
<feature type="compositionally biased region" description="Basic and acidic residues" evidence="5">
    <location>
        <begin position="2659"/>
        <end position="2669"/>
    </location>
</feature>
<dbReference type="Pfam" id="PF17965">
    <property type="entry name" value="MucBP_2"/>
    <property type="match status" value="8"/>
</dbReference>
<feature type="compositionally biased region" description="Low complexity" evidence="5">
    <location>
        <begin position="2484"/>
        <end position="2500"/>
    </location>
</feature>
<feature type="compositionally biased region" description="Basic and acidic residues" evidence="5">
    <location>
        <begin position="140"/>
        <end position="160"/>
    </location>
</feature>
<feature type="region of interest" description="Disordered" evidence="5">
    <location>
        <begin position="4483"/>
        <end position="4509"/>
    </location>
</feature>
<feature type="region of interest" description="Disordered" evidence="5">
    <location>
        <begin position="3716"/>
        <end position="3743"/>
    </location>
</feature>
<evidence type="ECO:0000256" key="5">
    <source>
        <dbReference type="SAM" id="MobiDB-lite"/>
    </source>
</evidence>
<feature type="compositionally biased region" description="Polar residues" evidence="5">
    <location>
        <begin position="4595"/>
        <end position="4604"/>
    </location>
</feature>
<feature type="region of interest" description="Disordered" evidence="5">
    <location>
        <begin position="3244"/>
        <end position="3279"/>
    </location>
</feature>
<feature type="region of interest" description="Disordered" evidence="5">
    <location>
        <begin position="3414"/>
        <end position="3471"/>
    </location>
</feature>
<feature type="compositionally biased region" description="Low complexity" evidence="5">
    <location>
        <begin position="3932"/>
        <end position="3965"/>
    </location>
</feature>
<feature type="region of interest" description="Disordered" evidence="5">
    <location>
        <begin position="4083"/>
        <end position="4106"/>
    </location>
</feature>
<accession>A0A1X1KUA8</accession>
<feature type="domain" description="Gram-positive cocci surface proteins LPxTG" evidence="6">
    <location>
        <begin position="5716"/>
        <end position="5751"/>
    </location>
</feature>
<dbReference type="Proteomes" id="UP000193388">
    <property type="component" value="Unassembled WGS sequence"/>
</dbReference>
<feature type="compositionally biased region" description="Pro residues" evidence="5">
    <location>
        <begin position="5662"/>
        <end position="5686"/>
    </location>
</feature>
<evidence type="ECO:0000256" key="3">
    <source>
        <dbReference type="ARBA" id="ARBA00022729"/>
    </source>
</evidence>
<feature type="region of interest" description="Disordered" evidence="5">
    <location>
        <begin position="2786"/>
        <end position="2810"/>
    </location>
</feature>
<keyword evidence="2" id="KW-0964">Secreted</keyword>
<evidence type="ECO:0000259" key="6">
    <source>
        <dbReference type="PROSITE" id="PS50847"/>
    </source>
</evidence>
<dbReference type="InterPro" id="IPR019931">
    <property type="entry name" value="LPXTG_anchor"/>
</dbReference>
<feature type="region of interest" description="Disordered" evidence="5">
    <location>
        <begin position="2316"/>
        <end position="2336"/>
    </location>
</feature>
<feature type="region of interest" description="Disordered" evidence="5">
    <location>
        <begin position="3916"/>
        <end position="3965"/>
    </location>
</feature>
<feature type="compositionally biased region" description="Low complexity" evidence="5">
    <location>
        <begin position="3441"/>
        <end position="3465"/>
    </location>
</feature>
<feature type="region of interest" description="Disordered" evidence="5">
    <location>
        <begin position="2004"/>
        <end position="2031"/>
    </location>
</feature>
<feature type="compositionally biased region" description="Basic and acidic residues" evidence="5">
    <location>
        <begin position="4423"/>
        <end position="4434"/>
    </location>
</feature>
<feature type="compositionally biased region" description="Polar residues" evidence="5">
    <location>
        <begin position="3722"/>
        <end position="3736"/>
    </location>
</feature>
<comment type="caution">
    <text evidence="7">The sequence shown here is derived from an EMBL/GenBank/DDBJ whole genome shotgun (WGS) entry which is preliminary data.</text>
</comment>
<evidence type="ECO:0000256" key="1">
    <source>
        <dbReference type="ARBA" id="ARBA00022512"/>
    </source>
</evidence>
<dbReference type="PANTHER" id="PTHR48125:SF12">
    <property type="entry name" value="AT HOOK TRANSCRIPTION FACTOR FAMILY-RELATED"/>
    <property type="match status" value="1"/>
</dbReference>
<dbReference type="PROSITE" id="PS50847">
    <property type="entry name" value="GRAM_POS_ANCHORING"/>
    <property type="match status" value="1"/>
</dbReference>
<feature type="region of interest" description="Disordered" evidence="5">
    <location>
        <begin position="3606"/>
        <end position="3657"/>
    </location>
</feature>
<dbReference type="InterPro" id="IPR044024">
    <property type="entry name" value="aRib"/>
</dbReference>
<evidence type="ECO:0000313" key="7">
    <source>
        <dbReference type="EMBL" id="ORP03037.1"/>
    </source>
</evidence>
<dbReference type="InterPro" id="IPR041558">
    <property type="entry name" value="MucBP_2"/>
</dbReference>
<feature type="compositionally biased region" description="Polar residues" evidence="5">
    <location>
        <begin position="5406"/>
        <end position="5417"/>
    </location>
</feature>
<feature type="region of interest" description="Disordered" evidence="5">
    <location>
        <begin position="4892"/>
        <end position="4977"/>
    </location>
</feature>
<dbReference type="Gene3D" id="3.10.20.470">
    <property type="match status" value="10"/>
</dbReference>
<protein>
    <recommendedName>
        <fullName evidence="6">Gram-positive cocci surface proteins LPxTG domain-containing protein</fullName>
    </recommendedName>
</protein>
<feature type="compositionally biased region" description="Basic and acidic residues" evidence="5">
    <location>
        <begin position="110"/>
        <end position="133"/>
    </location>
</feature>
<keyword evidence="3" id="KW-0732">Signal</keyword>
<keyword evidence="4" id="KW-0572">Peptidoglycan-anchor</keyword>
<feature type="region of interest" description="Disordered" evidence="5">
    <location>
        <begin position="2933"/>
        <end position="3001"/>
    </location>
</feature>
<dbReference type="Gene3D" id="2.60.40.4300">
    <property type="match status" value="15"/>
</dbReference>
<evidence type="ECO:0000256" key="4">
    <source>
        <dbReference type="ARBA" id="ARBA00023088"/>
    </source>
</evidence>
<dbReference type="Pfam" id="PF04650">
    <property type="entry name" value="YSIRK_signal"/>
    <property type="match status" value="1"/>
</dbReference>
<feature type="region of interest" description="Disordered" evidence="5">
    <location>
        <begin position="110"/>
        <end position="160"/>
    </location>
</feature>